<dbReference type="SUPFAM" id="SSF46689">
    <property type="entry name" value="Homeodomain-like"/>
    <property type="match status" value="1"/>
</dbReference>
<dbReference type="PANTHER" id="PTHR43479:SF11">
    <property type="entry name" value="ACREF_ENVCD OPERON REPRESSOR-RELATED"/>
    <property type="match status" value="1"/>
</dbReference>
<dbReference type="PANTHER" id="PTHR43479">
    <property type="entry name" value="ACREF/ENVCD OPERON REPRESSOR-RELATED"/>
    <property type="match status" value="1"/>
</dbReference>
<dbReference type="InterPro" id="IPR001647">
    <property type="entry name" value="HTH_TetR"/>
</dbReference>
<accession>A0ABN6F6K1</accession>
<keyword evidence="1" id="KW-0805">Transcription regulation</keyword>
<dbReference type="Pfam" id="PF00440">
    <property type="entry name" value="TetR_N"/>
    <property type="match status" value="1"/>
</dbReference>
<dbReference type="PROSITE" id="PS50977">
    <property type="entry name" value="HTH_TETR_2"/>
    <property type="match status" value="1"/>
</dbReference>
<dbReference type="RefSeq" id="WP_236888648.1">
    <property type="nucleotide sequence ID" value="NZ_AP024488.1"/>
</dbReference>
<reference evidence="6 7" key="1">
    <citation type="submission" date="2021-02" db="EMBL/GenBank/DDBJ databases">
        <title>Complete genome of Desulfoluna sp. strain ASN36.</title>
        <authorList>
            <person name="Takahashi A."/>
            <person name="Kojima H."/>
            <person name="Fukui M."/>
        </authorList>
    </citation>
    <scope>NUCLEOTIDE SEQUENCE [LARGE SCALE GENOMIC DNA]</scope>
    <source>
        <strain evidence="6 7">ASN36</strain>
    </source>
</reference>
<evidence type="ECO:0000256" key="4">
    <source>
        <dbReference type="PROSITE-ProRule" id="PRU00335"/>
    </source>
</evidence>
<sequence>MGRLPRSKEEVELIKGRIIEEALHMIAESGYDGFSIRKLGPKLGVAPKTVYNYFQNKDEVYLHVLTRGFEVLYDELHAQALRMDDPFDKLVAMAKAFAHFGFEQSNYYDIMFTLHVPKFNDYVGTPLEGPAHHELTIALKSLTLFIDVMEEISSKYGMIKKDDARLCVVQLFVGMHGIVSLNNNSMLDYVHDPSQPITDQLLHRILAPFNPHPA</sequence>
<dbReference type="PRINTS" id="PR00455">
    <property type="entry name" value="HTHTETR"/>
</dbReference>
<dbReference type="Gene3D" id="1.10.357.10">
    <property type="entry name" value="Tetracycline Repressor, domain 2"/>
    <property type="match status" value="1"/>
</dbReference>
<dbReference type="InterPro" id="IPR025996">
    <property type="entry name" value="MT1864/Rv1816-like_C"/>
</dbReference>
<dbReference type="EMBL" id="AP024488">
    <property type="protein sequence ID" value="BCS97225.1"/>
    <property type="molecule type" value="Genomic_DNA"/>
</dbReference>
<evidence type="ECO:0000313" key="7">
    <source>
        <dbReference type="Proteomes" id="UP001320148"/>
    </source>
</evidence>
<keyword evidence="7" id="KW-1185">Reference proteome</keyword>
<dbReference type="InterPro" id="IPR036271">
    <property type="entry name" value="Tet_transcr_reg_TetR-rel_C_sf"/>
</dbReference>
<feature type="DNA-binding region" description="H-T-H motif" evidence="4">
    <location>
        <begin position="35"/>
        <end position="54"/>
    </location>
</feature>
<evidence type="ECO:0000259" key="5">
    <source>
        <dbReference type="PROSITE" id="PS50977"/>
    </source>
</evidence>
<evidence type="ECO:0000313" key="6">
    <source>
        <dbReference type="EMBL" id="BCS97225.1"/>
    </source>
</evidence>
<organism evidence="6 7">
    <name type="scientific">Desulfoluna limicola</name>
    <dbReference type="NCBI Taxonomy" id="2810562"/>
    <lineage>
        <taxon>Bacteria</taxon>
        <taxon>Pseudomonadati</taxon>
        <taxon>Thermodesulfobacteriota</taxon>
        <taxon>Desulfobacteria</taxon>
        <taxon>Desulfobacterales</taxon>
        <taxon>Desulfolunaceae</taxon>
        <taxon>Desulfoluna</taxon>
    </lineage>
</organism>
<name>A0ABN6F6K1_9BACT</name>
<keyword evidence="2 4" id="KW-0238">DNA-binding</keyword>
<gene>
    <name evidence="6" type="ORF">DSLASN_28570</name>
</gene>
<keyword evidence="3" id="KW-0804">Transcription</keyword>
<dbReference type="Pfam" id="PF13305">
    <property type="entry name" value="TetR_C_33"/>
    <property type="match status" value="1"/>
</dbReference>
<evidence type="ECO:0000256" key="3">
    <source>
        <dbReference type="ARBA" id="ARBA00023163"/>
    </source>
</evidence>
<proteinExistence type="predicted"/>
<evidence type="ECO:0000256" key="2">
    <source>
        <dbReference type="ARBA" id="ARBA00023125"/>
    </source>
</evidence>
<protein>
    <recommendedName>
        <fullName evidence="5">HTH tetR-type domain-containing protein</fullName>
    </recommendedName>
</protein>
<dbReference type="InterPro" id="IPR009057">
    <property type="entry name" value="Homeodomain-like_sf"/>
</dbReference>
<evidence type="ECO:0000256" key="1">
    <source>
        <dbReference type="ARBA" id="ARBA00023015"/>
    </source>
</evidence>
<feature type="domain" description="HTH tetR-type" evidence="5">
    <location>
        <begin position="12"/>
        <end position="72"/>
    </location>
</feature>
<dbReference type="Proteomes" id="UP001320148">
    <property type="component" value="Chromosome"/>
</dbReference>
<dbReference type="SUPFAM" id="SSF48498">
    <property type="entry name" value="Tetracyclin repressor-like, C-terminal domain"/>
    <property type="match status" value="1"/>
</dbReference>
<dbReference type="InterPro" id="IPR050624">
    <property type="entry name" value="HTH-type_Tx_Regulator"/>
</dbReference>